<name>A0A8S9PDS4_BRACR</name>
<organism evidence="1 2">
    <name type="scientific">Brassica cretica</name>
    <name type="common">Mustard</name>
    <dbReference type="NCBI Taxonomy" id="69181"/>
    <lineage>
        <taxon>Eukaryota</taxon>
        <taxon>Viridiplantae</taxon>
        <taxon>Streptophyta</taxon>
        <taxon>Embryophyta</taxon>
        <taxon>Tracheophyta</taxon>
        <taxon>Spermatophyta</taxon>
        <taxon>Magnoliopsida</taxon>
        <taxon>eudicotyledons</taxon>
        <taxon>Gunneridae</taxon>
        <taxon>Pentapetalae</taxon>
        <taxon>rosids</taxon>
        <taxon>malvids</taxon>
        <taxon>Brassicales</taxon>
        <taxon>Brassicaceae</taxon>
        <taxon>Brassiceae</taxon>
        <taxon>Brassica</taxon>
    </lineage>
</organism>
<evidence type="ECO:0000313" key="1">
    <source>
        <dbReference type="EMBL" id="KAF3511512.1"/>
    </source>
</evidence>
<reference evidence="1" key="1">
    <citation type="submission" date="2019-12" db="EMBL/GenBank/DDBJ databases">
        <title>Genome sequencing and annotation of Brassica cretica.</title>
        <authorList>
            <person name="Studholme D.J."/>
            <person name="Sarris P."/>
        </authorList>
    </citation>
    <scope>NUCLEOTIDE SEQUENCE</scope>
    <source>
        <strain evidence="1">PFS-109/04</strain>
        <tissue evidence="1">Leaf</tissue>
    </source>
</reference>
<sequence length="210" mass="22924">MRDQSHFPSSGCELFTLLFHQARLESGIPRVLLFEVVKRKIEVDVPGEVVGVIPCALSLQSAARSTQEKVCGEAFSVHDLFVPPVGHGDSLAGMLPGGNEALTVGIHSPHFINEDDVDNYARLLKGRQSLLIYGYDNKAESCMRRWLTGAEGRLLQVEGSCAVSVRGVDFAERDLDVVEREVEESCGSISSITAKRSLFRGGCIFLLIGF</sequence>
<comment type="caution">
    <text evidence="1">The sequence shown here is derived from an EMBL/GenBank/DDBJ whole genome shotgun (WGS) entry which is preliminary data.</text>
</comment>
<dbReference type="Proteomes" id="UP000712600">
    <property type="component" value="Unassembled WGS sequence"/>
</dbReference>
<gene>
    <name evidence="1" type="ORF">F2Q69_00004515</name>
</gene>
<proteinExistence type="predicted"/>
<dbReference type="AlphaFoldDB" id="A0A8S9PDS4"/>
<dbReference type="EMBL" id="QGKX02001521">
    <property type="protein sequence ID" value="KAF3511512.1"/>
    <property type="molecule type" value="Genomic_DNA"/>
</dbReference>
<evidence type="ECO:0000313" key="2">
    <source>
        <dbReference type="Proteomes" id="UP000712600"/>
    </source>
</evidence>
<accession>A0A8S9PDS4</accession>
<protein>
    <submittedName>
        <fullName evidence="1">Uncharacterized protein</fullName>
    </submittedName>
</protein>